<evidence type="ECO:0000256" key="1">
    <source>
        <dbReference type="ARBA" id="ARBA00017922"/>
    </source>
</evidence>
<evidence type="ECO:0000313" key="3">
    <source>
        <dbReference type="EMBL" id="TSJ39291.1"/>
    </source>
</evidence>
<name>A0A556MH98_9SPHI</name>
<evidence type="ECO:0000256" key="2">
    <source>
        <dbReference type="ARBA" id="ARBA00022729"/>
    </source>
</evidence>
<protein>
    <recommendedName>
        <fullName evidence="1">Type IV secretion system putative lipoprotein virB7</fullName>
    </recommendedName>
</protein>
<organism evidence="3 4">
    <name type="scientific">Mucilaginibacter corticis</name>
    <dbReference type="NCBI Taxonomy" id="2597670"/>
    <lineage>
        <taxon>Bacteria</taxon>
        <taxon>Pseudomonadati</taxon>
        <taxon>Bacteroidota</taxon>
        <taxon>Sphingobacteriia</taxon>
        <taxon>Sphingobacteriales</taxon>
        <taxon>Sphingobacteriaceae</taxon>
        <taxon>Mucilaginibacter</taxon>
    </lineage>
</organism>
<comment type="caution">
    <text evidence="3">The sequence shown here is derived from an EMBL/GenBank/DDBJ whole genome shotgun (WGS) entry which is preliminary data.</text>
</comment>
<sequence>MRKIFLFAFAALALTACNDPKSQEKAILDDVIKIHDSVMTYDDQLMHNKMKLDTLMNIAKNEEAKARIKDLVGRLNKADSSMSNWMNKFDAAQKGKSHTEIMNYLSEQKKQVKAIDSVVKSAVTESAEYLKPFKK</sequence>
<dbReference type="PROSITE" id="PS51257">
    <property type="entry name" value="PROKAR_LIPOPROTEIN"/>
    <property type="match status" value="1"/>
</dbReference>
<keyword evidence="4" id="KW-1185">Reference proteome</keyword>
<dbReference type="RefSeq" id="WP_144249329.1">
    <property type="nucleotide sequence ID" value="NZ_VLPK01000003.1"/>
</dbReference>
<dbReference type="Proteomes" id="UP000318733">
    <property type="component" value="Unassembled WGS sequence"/>
</dbReference>
<keyword evidence="2" id="KW-0732">Signal</keyword>
<dbReference type="OrthoDB" id="1436925at2"/>
<proteinExistence type="predicted"/>
<dbReference type="EMBL" id="VLPK01000003">
    <property type="protein sequence ID" value="TSJ39291.1"/>
    <property type="molecule type" value="Genomic_DNA"/>
</dbReference>
<accession>A0A556MH98</accession>
<evidence type="ECO:0000313" key="4">
    <source>
        <dbReference type="Proteomes" id="UP000318733"/>
    </source>
</evidence>
<reference evidence="3 4" key="1">
    <citation type="submission" date="2019-07" db="EMBL/GenBank/DDBJ databases">
        <authorList>
            <person name="Huq M.A."/>
        </authorList>
    </citation>
    <scope>NUCLEOTIDE SEQUENCE [LARGE SCALE GENOMIC DNA]</scope>
    <source>
        <strain evidence="3 4">MAH-19</strain>
    </source>
</reference>
<dbReference type="InterPro" id="IPR012640">
    <property type="entry name" value="Membr_lipoprot_lipid_attach_CS"/>
</dbReference>
<gene>
    <name evidence="3" type="ORF">FO440_16175</name>
</gene>
<dbReference type="AlphaFoldDB" id="A0A556MH98"/>
<dbReference type="Pfam" id="PF08139">
    <property type="entry name" value="LPAM_1"/>
    <property type="match status" value="1"/>
</dbReference>